<feature type="compositionally biased region" description="Pro residues" evidence="1">
    <location>
        <begin position="32"/>
        <end position="43"/>
    </location>
</feature>
<reference evidence="2" key="1">
    <citation type="journal article" date="2021" name="Proc. Natl. Acad. Sci. U.S.A.">
        <title>Three genomes in the algal genus Volvox reveal the fate of a haploid sex-determining region after a transition to homothallism.</title>
        <authorList>
            <person name="Yamamoto K."/>
            <person name="Hamaji T."/>
            <person name="Kawai-Toyooka H."/>
            <person name="Matsuzaki R."/>
            <person name="Takahashi F."/>
            <person name="Nishimura Y."/>
            <person name="Kawachi M."/>
            <person name="Noguchi H."/>
            <person name="Minakuchi Y."/>
            <person name="Umen J.G."/>
            <person name="Toyoda A."/>
            <person name="Nozaki H."/>
        </authorList>
    </citation>
    <scope>NUCLEOTIDE SEQUENCE</scope>
    <source>
        <strain evidence="2">NIES-3780</strain>
    </source>
</reference>
<dbReference type="AlphaFoldDB" id="A0A8J4ASY1"/>
<protein>
    <submittedName>
        <fullName evidence="2">Uncharacterized protein</fullName>
    </submittedName>
</protein>
<keyword evidence="3" id="KW-1185">Reference proteome</keyword>
<name>A0A8J4ASY1_9CHLO</name>
<comment type="caution">
    <text evidence="2">The sequence shown here is derived from an EMBL/GenBank/DDBJ whole genome shotgun (WGS) entry which is preliminary data.</text>
</comment>
<evidence type="ECO:0000313" key="3">
    <source>
        <dbReference type="Proteomes" id="UP000747399"/>
    </source>
</evidence>
<evidence type="ECO:0000313" key="2">
    <source>
        <dbReference type="EMBL" id="GIL46106.1"/>
    </source>
</evidence>
<feature type="region of interest" description="Disordered" evidence="1">
    <location>
        <begin position="11"/>
        <end position="58"/>
    </location>
</feature>
<evidence type="ECO:0000256" key="1">
    <source>
        <dbReference type="SAM" id="MobiDB-lite"/>
    </source>
</evidence>
<sequence>MGLAAAGVVATYPAGGFGDDSQAPRGCLRRWQPPPALQTPPRPPRLRPHAEGQVPPLRWVSPRTATVTKNTIATTSAWPEMGGQQIPSHQHQLHRKPPAASCAPGVFPEAAHSATNSRTSFPAFLRLYIFLPFTII</sequence>
<dbReference type="Proteomes" id="UP000747399">
    <property type="component" value="Unassembled WGS sequence"/>
</dbReference>
<feature type="region of interest" description="Disordered" evidence="1">
    <location>
        <begin position="79"/>
        <end position="101"/>
    </location>
</feature>
<dbReference type="EMBL" id="BNCO01000003">
    <property type="protein sequence ID" value="GIL46106.1"/>
    <property type="molecule type" value="Genomic_DNA"/>
</dbReference>
<accession>A0A8J4ASY1</accession>
<organism evidence="2 3">
    <name type="scientific">Volvox africanus</name>
    <dbReference type="NCBI Taxonomy" id="51714"/>
    <lineage>
        <taxon>Eukaryota</taxon>
        <taxon>Viridiplantae</taxon>
        <taxon>Chlorophyta</taxon>
        <taxon>core chlorophytes</taxon>
        <taxon>Chlorophyceae</taxon>
        <taxon>CS clade</taxon>
        <taxon>Chlamydomonadales</taxon>
        <taxon>Volvocaceae</taxon>
        <taxon>Volvox</taxon>
    </lineage>
</organism>
<gene>
    <name evidence="2" type="ORF">Vafri_3171</name>
</gene>
<proteinExistence type="predicted"/>